<dbReference type="PANTHER" id="PTHR42879:SF2">
    <property type="entry name" value="3-OXOACYL-[ACYL-CARRIER-PROTEIN] REDUCTASE FABG"/>
    <property type="match status" value="1"/>
</dbReference>
<evidence type="ECO:0000313" key="6">
    <source>
        <dbReference type="Proteomes" id="UP000199391"/>
    </source>
</evidence>
<dbReference type="InterPro" id="IPR050259">
    <property type="entry name" value="SDR"/>
</dbReference>
<sequence length="246" mass="26175">MARVALVTGGMGGLGEAVCIKLAALGYKVVTTYSPSNKKADEWLATMRDQGYDFKAYPCDVADFDSAQTCVAAIQSEIGPVDVLVNNAGITRDMTFKKMDKVNWDAVMRTNLDSVFNMTKPVADGMVDRGWGRIINISSVNGQKGAFGQTNYSAAKAGVHGFTKALALEVARKGVTVNTISPGYIGTKMVMEIPQEVLDTKIIPQIPMARLGKPEEVAGLVAYLSSEEAAFVTGANIAINGGQHMS</sequence>
<dbReference type="NCBIfam" id="NF009466">
    <property type="entry name" value="PRK12826.1-2"/>
    <property type="match status" value="1"/>
</dbReference>
<name>A0A1I7GCQ4_9BURK</name>
<dbReference type="FunFam" id="3.40.50.720:FF:000173">
    <property type="entry name" value="3-oxoacyl-[acyl-carrier protein] reductase"/>
    <property type="match status" value="1"/>
</dbReference>
<dbReference type="SUPFAM" id="SSF51735">
    <property type="entry name" value="NAD(P)-binding Rossmann-fold domains"/>
    <property type="match status" value="1"/>
</dbReference>
<dbReference type="GO" id="GO:0005737">
    <property type="term" value="C:cytoplasm"/>
    <property type="evidence" value="ECO:0007669"/>
    <property type="project" value="InterPro"/>
</dbReference>
<dbReference type="GO" id="GO:0042619">
    <property type="term" value="P:poly-hydroxybutyrate biosynthetic process"/>
    <property type="evidence" value="ECO:0007669"/>
    <property type="project" value="InterPro"/>
</dbReference>
<dbReference type="PANTHER" id="PTHR42879">
    <property type="entry name" value="3-OXOACYL-(ACYL-CARRIER-PROTEIN) REDUCTASE"/>
    <property type="match status" value="1"/>
</dbReference>
<dbReference type="RefSeq" id="WP_093554182.1">
    <property type="nucleotide sequence ID" value="NZ_FPBO01000003.1"/>
</dbReference>
<dbReference type="STRING" id="1035707.SAMN05216552_1003237"/>
<dbReference type="InterPro" id="IPR011283">
    <property type="entry name" value="Acetoacetyl-CoA_reductase"/>
</dbReference>
<dbReference type="NCBIfam" id="TIGR01829">
    <property type="entry name" value="AcAcCoA_reduct"/>
    <property type="match status" value="1"/>
</dbReference>
<reference evidence="6" key="1">
    <citation type="submission" date="2016-10" db="EMBL/GenBank/DDBJ databases">
        <authorList>
            <person name="Varghese N."/>
            <person name="Submissions S."/>
        </authorList>
    </citation>
    <scope>NUCLEOTIDE SEQUENCE [LARGE SCALE GENOMIC DNA]</scope>
    <source>
        <strain evidence="6">CGMCC 1.11014</strain>
    </source>
</reference>
<keyword evidence="6" id="KW-1185">Reference proteome</keyword>
<dbReference type="Pfam" id="PF00106">
    <property type="entry name" value="adh_short"/>
    <property type="match status" value="1"/>
</dbReference>
<dbReference type="InterPro" id="IPR036291">
    <property type="entry name" value="NAD(P)-bd_dom_sf"/>
</dbReference>
<dbReference type="InterPro" id="IPR002347">
    <property type="entry name" value="SDR_fam"/>
</dbReference>
<dbReference type="NCBIfam" id="NF009464">
    <property type="entry name" value="PRK12824.1"/>
    <property type="match status" value="1"/>
</dbReference>
<organism evidence="5 6">
    <name type="scientific">Pseudoduganella namucuonensis</name>
    <dbReference type="NCBI Taxonomy" id="1035707"/>
    <lineage>
        <taxon>Bacteria</taxon>
        <taxon>Pseudomonadati</taxon>
        <taxon>Pseudomonadota</taxon>
        <taxon>Betaproteobacteria</taxon>
        <taxon>Burkholderiales</taxon>
        <taxon>Oxalobacteraceae</taxon>
        <taxon>Telluria group</taxon>
        <taxon>Pseudoduganella</taxon>
    </lineage>
</organism>
<evidence type="ECO:0000256" key="2">
    <source>
        <dbReference type="ARBA" id="ARBA00023002"/>
    </source>
</evidence>
<dbReference type="OrthoDB" id="9802564at2"/>
<evidence type="ECO:0000256" key="3">
    <source>
        <dbReference type="RuleBase" id="RU000363"/>
    </source>
</evidence>
<dbReference type="PRINTS" id="PR00081">
    <property type="entry name" value="GDHRDH"/>
</dbReference>
<dbReference type="CDD" id="cd05333">
    <property type="entry name" value="BKR_SDR_c"/>
    <property type="match status" value="1"/>
</dbReference>
<feature type="domain" description="Ketoreductase" evidence="4">
    <location>
        <begin position="3"/>
        <end position="183"/>
    </location>
</feature>
<comment type="similarity">
    <text evidence="1 3">Belongs to the short-chain dehydrogenases/reductases (SDR) family.</text>
</comment>
<dbReference type="SMART" id="SM00822">
    <property type="entry name" value="PKS_KR"/>
    <property type="match status" value="1"/>
</dbReference>
<evidence type="ECO:0000259" key="4">
    <source>
        <dbReference type="SMART" id="SM00822"/>
    </source>
</evidence>
<dbReference type="EMBL" id="FPBO01000003">
    <property type="protein sequence ID" value="SFU46262.1"/>
    <property type="molecule type" value="Genomic_DNA"/>
</dbReference>
<accession>A0A1I7GCQ4</accession>
<evidence type="ECO:0000256" key="1">
    <source>
        <dbReference type="ARBA" id="ARBA00006484"/>
    </source>
</evidence>
<dbReference type="PROSITE" id="PS00061">
    <property type="entry name" value="ADH_SHORT"/>
    <property type="match status" value="1"/>
</dbReference>
<dbReference type="GO" id="GO:0032787">
    <property type="term" value="P:monocarboxylic acid metabolic process"/>
    <property type="evidence" value="ECO:0007669"/>
    <property type="project" value="UniProtKB-ARBA"/>
</dbReference>
<dbReference type="PRINTS" id="PR00080">
    <property type="entry name" value="SDRFAMILY"/>
</dbReference>
<protein>
    <submittedName>
        <fullName evidence="5">3-oxoacyl-[acyl-carrier-protein] reductase</fullName>
    </submittedName>
</protein>
<keyword evidence="2" id="KW-0560">Oxidoreductase</keyword>
<dbReference type="Gene3D" id="3.40.50.720">
    <property type="entry name" value="NAD(P)-binding Rossmann-like Domain"/>
    <property type="match status" value="1"/>
</dbReference>
<proteinExistence type="inferred from homology"/>
<dbReference type="InterPro" id="IPR020904">
    <property type="entry name" value="Sc_DH/Rdtase_CS"/>
</dbReference>
<dbReference type="InterPro" id="IPR057326">
    <property type="entry name" value="KR_dom"/>
</dbReference>
<dbReference type="AlphaFoldDB" id="A0A1I7GCQ4"/>
<dbReference type="Proteomes" id="UP000199391">
    <property type="component" value="Unassembled WGS sequence"/>
</dbReference>
<evidence type="ECO:0000313" key="5">
    <source>
        <dbReference type="EMBL" id="SFU46262.1"/>
    </source>
</evidence>
<dbReference type="GO" id="GO:0018454">
    <property type="term" value="F:acetoacetyl-CoA reductase activity"/>
    <property type="evidence" value="ECO:0007669"/>
    <property type="project" value="InterPro"/>
</dbReference>
<gene>
    <name evidence="5" type="ORF">SAMN05216552_1003237</name>
</gene>